<dbReference type="GO" id="GO:0003723">
    <property type="term" value="F:RNA binding"/>
    <property type="evidence" value="ECO:0007669"/>
    <property type="project" value="UniProtKB-UniRule"/>
</dbReference>
<dbReference type="PROSITE" id="PS51192">
    <property type="entry name" value="HELICASE_ATP_BIND_1"/>
    <property type="match status" value="1"/>
</dbReference>
<dbReference type="FunFam" id="1.10.1520.10:FF:000023">
    <property type="entry name" value="Endoribonuclease dcr-1"/>
    <property type="match status" value="1"/>
</dbReference>
<dbReference type="EMBL" id="BMAW01022448">
    <property type="protein sequence ID" value="GFT77874.1"/>
    <property type="molecule type" value="Genomic_DNA"/>
</dbReference>
<dbReference type="FunFam" id="3.40.50.300:FF:000628">
    <property type="entry name" value="Endoribonuclease Dicer"/>
    <property type="match status" value="1"/>
</dbReference>
<keyword evidence="6" id="KW-0547">Nucleotide-binding</keyword>
<evidence type="ECO:0000256" key="1">
    <source>
        <dbReference type="ARBA" id="ARBA00001936"/>
    </source>
</evidence>
<dbReference type="Pfam" id="PF00270">
    <property type="entry name" value="DEAD"/>
    <property type="match status" value="1"/>
</dbReference>
<reference evidence="23" key="1">
    <citation type="submission" date="2020-08" db="EMBL/GenBank/DDBJ databases">
        <title>Multicomponent nature underlies the extraordinary mechanical properties of spider dragline silk.</title>
        <authorList>
            <person name="Kono N."/>
            <person name="Nakamura H."/>
            <person name="Mori M."/>
            <person name="Yoshida Y."/>
            <person name="Ohtoshi R."/>
            <person name="Malay A.D."/>
            <person name="Moran D.A.P."/>
            <person name="Tomita M."/>
            <person name="Numata K."/>
            <person name="Arakawa K."/>
        </authorList>
    </citation>
    <scope>NUCLEOTIDE SEQUENCE</scope>
</reference>
<dbReference type="GO" id="GO:0046872">
    <property type="term" value="F:metal ion binding"/>
    <property type="evidence" value="ECO:0007669"/>
    <property type="project" value="UniProtKB-KW"/>
</dbReference>
<evidence type="ECO:0000256" key="2">
    <source>
        <dbReference type="ARBA" id="ARBA00001946"/>
    </source>
</evidence>
<dbReference type="PROSITE" id="PS50142">
    <property type="entry name" value="RNASE_3_2"/>
    <property type="match status" value="2"/>
</dbReference>
<dbReference type="Proteomes" id="UP000887013">
    <property type="component" value="Unassembled WGS sequence"/>
</dbReference>
<dbReference type="SUPFAM" id="SSF101690">
    <property type="entry name" value="PAZ domain"/>
    <property type="match status" value="1"/>
</dbReference>
<dbReference type="SMART" id="SM00490">
    <property type="entry name" value="HELICc"/>
    <property type="match status" value="1"/>
</dbReference>
<evidence type="ECO:0000259" key="19">
    <source>
        <dbReference type="PROSITE" id="PS50821"/>
    </source>
</evidence>
<dbReference type="Gene3D" id="1.10.1520.10">
    <property type="entry name" value="Ribonuclease III domain"/>
    <property type="match status" value="2"/>
</dbReference>
<keyword evidence="8" id="KW-0378">Hydrolase</keyword>
<keyword evidence="9" id="KW-0347">Helicase</keyword>
<feature type="coiled-coil region" evidence="16">
    <location>
        <begin position="241"/>
        <end position="279"/>
    </location>
</feature>
<dbReference type="PANTHER" id="PTHR14950">
    <property type="entry name" value="DICER-RELATED"/>
    <property type="match status" value="1"/>
</dbReference>
<organism evidence="23 24">
    <name type="scientific">Nephila pilipes</name>
    <name type="common">Giant wood spider</name>
    <name type="synonym">Nephila maculata</name>
    <dbReference type="NCBI Taxonomy" id="299642"/>
    <lineage>
        <taxon>Eukaryota</taxon>
        <taxon>Metazoa</taxon>
        <taxon>Ecdysozoa</taxon>
        <taxon>Arthropoda</taxon>
        <taxon>Chelicerata</taxon>
        <taxon>Arachnida</taxon>
        <taxon>Araneae</taxon>
        <taxon>Araneomorphae</taxon>
        <taxon>Entelegynae</taxon>
        <taxon>Araneoidea</taxon>
        <taxon>Nephilidae</taxon>
        <taxon>Nephila</taxon>
    </lineage>
</organism>
<dbReference type="SUPFAM" id="SSF69065">
    <property type="entry name" value="RNase III domain-like"/>
    <property type="match status" value="2"/>
</dbReference>
<evidence type="ECO:0000256" key="11">
    <source>
        <dbReference type="ARBA" id="ARBA00022842"/>
    </source>
</evidence>
<name>A0A8X6PNP5_NEPPI</name>
<dbReference type="SMART" id="SM00949">
    <property type="entry name" value="PAZ"/>
    <property type="match status" value="1"/>
</dbReference>
<dbReference type="InterPro" id="IPR005034">
    <property type="entry name" value="Dicer_dimerisation"/>
</dbReference>
<dbReference type="InterPro" id="IPR003100">
    <property type="entry name" value="PAZ_dom"/>
</dbReference>
<evidence type="ECO:0000256" key="17">
    <source>
        <dbReference type="SAM" id="MobiDB-lite"/>
    </source>
</evidence>
<keyword evidence="7" id="KW-0255">Endonuclease</keyword>
<dbReference type="GO" id="GO:0070578">
    <property type="term" value="C:RISC-loading complex"/>
    <property type="evidence" value="ECO:0007669"/>
    <property type="project" value="TreeGrafter"/>
</dbReference>
<feature type="domain" description="RNase III" evidence="18">
    <location>
        <begin position="1326"/>
        <end position="1420"/>
    </location>
</feature>
<dbReference type="GO" id="GO:0030422">
    <property type="term" value="P:siRNA processing"/>
    <property type="evidence" value="ECO:0007669"/>
    <property type="project" value="TreeGrafter"/>
</dbReference>
<feature type="domain" description="RNase III" evidence="18">
    <location>
        <begin position="1101"/>
        <end position="1273"/>
    </location>
</feature>
<dbReference type="InterPro" id="IPR011545">
    <property type="entry name" value="DEAD/DEAH_box_helicase_dom"/>
</dbReference>
<dbReference type="GO" id="GO:0004525">
    <property type="term" value="F:ribonuclease III activity"/>
    <property type="evidence" value="ECO:0007669"/>
    <property type="project" value="UniProtKB-EC"/>
</dbReference>
<keyword evidence="11" id="KW-0460">Magnesium</keyword>
<dbReference type="PROSITE" id="PS51194">
    <property type="entry name" value="HELICASE_CTER"/>
    <property type="match status" value="1"/>
</dbReference>
<dbReference type="OrthoDB" id="2392202at2759"/>
<feature type="coiled-coil region" evidence="16">
    <location>
        <begin position="1448"/>
        <end position="1503"/>
    </location>
</feature>
<feature type="domain" description="PAZ" evidence="19">
    <location>
        <begin position="857"/>
        <end position="1008"/>
    </location>
</feature>
<evidence type="ECO:0000313" key="23">
    <source>
        <dbReference type="EMBL" id="GFT77874.1"/>
    </source>
</evidence>
<evidence type="ECO:0000259" key="22">
    <source>
        <dbReference type="PROSITE" id="PS51327"/>
    </source>
</evidence>
<sequence>MTEKVPSPPKKMKDKEQTDDSKSFTPRDYQIEILEAVKQQNTIACLGTGTGKTFIAVMLIREQASEVRKPFEEGGKRIFFLVPTVPLVTQQAKTIGDHVDLKVNGYYGEMDIDSWSKEDWMEQFKKSEVLVMTAEIFRIIVDHAFIPLTQIELLIMDECHRAQGDHPYRQALKCFSTLLPKKMPRIFGLSASLLNGKCKPTKLEKNLRDLEMTLRSTIVTASDILDLQKYGTDPDEFVIMYSKYEINNSGLLKELQDLMEKLKSQKSGIEKNNAIAEDIIFFDKPLRCLNSLQTTLRDLGPWCADRAADMYIEEIKIILKRSSAADYMGILNEVLEFLTYFSNMCKCLDDNSNGTNLNVLPNKLKRLMGIFLAARNSKAFQSEPVPVINATFEQDPENYCLAMKQKLGKKEDINICSIVFVEQRITAYVLYQWLLEIKKTYSELKFLEPEFIVGHGTIGLLQTSMSEKLQQKKLRNFREKKNNILVATQVLEEGMDIRQCNLVVRFDLPGDFRSYVQSKGRARAKNSIYAVLLEEGEKCERFMLDLVNFKTIENMLQSKCHDREMPTEEEISSHMADQVIPPYMPHGPDGPRITMSSAISLINRYCSVLPSDMATKLVPQWSISVIEPDVIEKEFVCSLRMPINSPLRQTIISESMRKKKLAKMSAALKACKLLDEIGELNEDLVPISCLVDDAFGKELGELEEEDGKGAIPGTNRRRQVYNKHIPKILQGVKPKPGLHCYLNILDMKLTNPLSKTLNPRGRPLFDPSKTSRGLALVTTTKLPQVNPFPLFSKSGKILVMVIPSNCPLTLTVQNIQDLEEFHRFIFSDTLWIEDTKKFLPNVASSSYYISPVHEDQIDWDFIYATRCHPYNNQKLESKETIARTTFDAHKFTDSVLMRSYKVDSWKMEPPTFHQAVKICYDLKPNSAFECSSKYITFQEYYLEKYGVIIQNLEQPLIETVQMGTLHMWKPIYVSVKETFDDKSILSKTKQKRKNYREYLVPELTIIHPFPSSFFFKVMCLPTILFRLNGLLLAEEIRKSVVLEAHVGTAYLPHNTSWTPFHLETSDKELTEYLFKIGELKEKPKNEIISRDIKKNIESNEIISFEVKIDLKTHIGPSPSLILQALTSKSSGDEFDLERLEIIGDSFLKYAMSVKLYIKYSNYDEGKLTRLRSRLIQNLHLYQKAKKKHLGEYLITTSFICSKTWLPPCYVIEDHVDENNVNKKMKKTRKKDEEMDIEESKIPLHLYFTKQVISDKCVADSVEALIGVYLLSSGQLGALRLMAWFGLNPFIEEVTDIKLGNWPLSPPNPIVSEHPALARLHNLTNGFDRFERIIKYEFKNKAYLLQALTHPSYSDNILTDCYQRLEFLGDSILDYLITRQLYEDPRAHSPGKLTDLRSALVNNIYFASLAVVHKYHDFLKMLSPNLFRLMNDYIKILQESEAYKFFEMNQKMEIQNHEFTDNNQDENDELSFESTDEGKTILGKQTQEDENKNLKSEVNAEVSNESDWVEKIINFFIITVTNL</sequence>
<dbReference type="InterPro" id="IPR036389">
    <property type="entry name" value="RNase_III_sf"/>
</dbReference>
<comment type="cofactor">
    <cofactor evidence="2">
        <name>Mg(2+)</name>
        <dbReference type="ChEBI" id="CHEBI:18420"/>
    </cofactor>
</comment>
<keyword evidence="3" id="KW-0540">Nuclease</keyword>
<feature type="compositionally biased region" description="Basic and acidic residues" evidence="17">
    <location>
        <begin position="11"/>
        <end position="22"/>
    </location>
</feature>
<evidence type="ECO:0000256" key="10">
    <source>
        <dbReference type="ARBA" id="ARBA00022840"/>
    </source>
</evidence>
<dbReference type="PROSITE" id="PS51327">
    <property type="entry name" value="DICER_DSRBF"/>
    <property type="match status" value="1"/>
</dbReference>
<dbReference type="Pfam" id="PF00636">
    <property type="entry name" value="Ribonuclease_3"/>
    <property type="match status" value="2"/>
</dbReference>
<evidence type="ECO:0000256" key="6">
    <source>
        <dbReference type="ARBA" id="ARBA00022741"/>
    </source>
</evidence>
<feature type="domain" description="Dicer dsRNA-binding fold" evidence="22">
    <location>
        <begin position="598"/>
        <end position="694"/>
    </location>
</feature>
<dbReference type="GO" id="GO:0004386">
    <property type="term" value="F:helicase activity"/>
    <property type="evidence" value="ECO:0007669"/>
    <property type="project" value="UniProtKB-KW"/>
</dbReference>
<dbReference type="GO" id="GO:0006309">
    <property type="term" value="P:apoptotic DNA fragmentation"/>
    <property type="evidence" value="ECO:0007669"/>
    <property type="project" value="TreeGrafter"/>
</dbReference>
<feature type="domain" description="Helicase ATP-binding" evidence="20">
    <location>
        <begin position="33"/>
        <end position="211"/>
    </location>
</feature>
<comment type="similarity">
    <text evidence="14 15">Belongs to the helicase family. Dicer subfamily.</text>
</comment>
<evidence type="ECO:0000256" key="5">
    <source>
        <dbReference type="ARBA" id="ARBA00022737"/>
    </source>
</evidence>
<feature type="region of interest" description="Disordered" evidence="17">
    <location>
        <begin position="1"/>
        <end position="24"/>
    </location>
</feature>
<dbReference type="GO" id="GO:0005634">
    <property type="term" value="C:nucleus"/>
    <property type="evidence" value="ECO:0007669"/>
    <property type="project" value="TreeGrafter"/>
</dbReference>
<dbReference type="InterPro" id="IPR036085">
    <property type="entry name" value="PAZ_dom_sf"/>
</dbReference>
<dbReference type="InterPro" id="IPR038248">
    <property type="entry name" value="Dicer_dimer_sf"/>
</dbReference>
<dbReference type="Pfam" id="PF20931">
    <property type="entry name" value="Dicer_platform"/>
    <property type="match status" value="1"/>
</dbReference>
<dbReference type="PROSITE" id="PS50821">
    <property type="entry name" value="PAZ"/>
    <property type="match status" value="1"/>
</dbReference>
<evidence type="ECO:0000256" key="3">
    <source>
        <dbReference type="ARBA" id="ARBA00022722"/>
    </source>
</evidence>
<gene>
    <name evidence="23" type="primary">dicer1</name>
    <name evidence="23" type="ORF">NPIL_235361</name>
</gene>
<dbReference type="InterPro" id="IPR001650">
    <property type="entry name" value="Helicase_C-like"/>
</dbReference>
<keyword evidence="16" id="KW-0175">Coiled coil</keyword>
<dbReference type="GO" id="GO:0005737">
    <property type="term" value="C:cytoplasm"/>
    <property type="evidence" value="ECO:0007669"/>
    <property type="project" value="TreeGrafter"/>
</dbReference>
<dbReference type="SMART" id="SM00535">
    <property type="entry name" value="RIBOc"/>
    <property type="match status" value="2"/>
</dbReference>
<dbReference type="Gene3D" id="2.170.260.10">
    <property type="entry name" value="paz domain"/>
    <property type="match status" value="1"/>
</dbReference>
<evidence type="ECO:0000256" key="13">
    <source>
        <dbReference type="ARBA" id="ARBA00023211"/>
    </source>
</evidence>
<dbReference type="InterPro" id="IPR027417">
    <property type="entry name" value="P-loop_NTPase"/>
</dbReference>
<keyword evidence="4" id="KW-0479">Metal-binding</keyword>
<evidence type="ECO:0000313" key="24">
    <source>
        <dbReference type="Proteomes" id="UP000887013"/>
    </source>
</evidence>
<evidence type="ECO:0000256" key="15">
    <source>
        <dbReference type="PROSITE-ProRule" id="PRU00657"/>
    </source>
</evidence>
<keyword evidence="15" id="KW-0694">RNA-binding</keyword>
<dbReference type="GO" id="GO:0004530">
    <property type="term" value="F:deoxyribonuclease I activity"/>
    <property type="evidence" value="ECO:0007669"/>
    <property type="project" value="TreeGrafter"/>
</dbReference>
<protein>
    <submittedName>
        <fullName evidence="23">Endoribonuclease Dicer</fullName>
    </submittedName>
</protein>
<dbReference type="Pfam" id="PF00271">
    <property type="entry name" value="Helicase_C"/>
    <property type="match status" value="1"/>
</dbReference>
<dbReference type="GO" id="GO:0005524">
    <property type="term" value="F:ATP binding"/>
    <property type="evidence" value="ECO:0007669"/>
    <property type="project" value="UniProtKB-KW"/>
</dbReference>
<dbReference type="Gene3D" id="3.40.50.300">
    <property type="entry name" value="P-loop containing nucleotide triphosphate hydrolases"/>
    <property type="match status" value="2"/>
</dbReference>
<dbReference type="InterPro" id="IPR014001">
    <property type="entry name" value="Helicase_ATP-bd"/>
</dbReference>
<dbReference type="CDD" id="cd00593">
    <property type="entry name" value="RIBOc"/>
    <property type="match status" value="2"/>
</dbReference>
<evidence type="ECO:0000259" key="18">
    <source>
        <dbReference type="PROSITE" id="PS50142"/>
    </source>
</evidence>
<keyword evidence="24" id="KW-1185">Reference proteome</keyword>
<keyword evidence="5" id="KW-0677">Repeat</keyword>
<keyword evidence="10" id="KW-0067">ATP-binding</keyword>
<evidence type="ECO:0000256" key="4">
    <source>
        <dbReference type="ARBA" id="ARBA00022723"/>
    </source>
</evidence>
<evidence type="ECO:0000259" key="21">
    <source>
        <dbReference type="PROSITE" id="PS51194"/>
    </source>
</evidence>
<evidence type="ECO:0000256" key="14">
    <source>
        <dbReference type="ARBA" id="ARBA00035116"/>
    </source>
</evidence>
<comment type="caution">
    <text evidence="23">The sequence shown here is derived from an EMBL/GenBank/DDBJ whole genome shotgun (WGS) entry which is preliminary data.</text>
</comment>
<dbReference type="PANTHER" id="PTHR14950:SF37">
    <property type="entry name" value="ENDORIBONUCLEASE DICER"/>
    <property type="match status" value="1"/>
</dbReference>
<dbReference type="PROSITE" id="PS00517">
    <property type="entry name" value="RNASE_3_1"/>
    <property type="match status" value="1"/>
</dbReference>
<evidence type="ECO:0000256" key="12">
    <source>
        <dbReference type="ARBA" id="ARBA00023158"/>
    </source>
</evidence>
<dbReference type="Pfam" id="PF02170">
    <property type="entry name" value="PAZ"/>
    <property type="match status" value="1"/>
</dbReference>
<evidence type="ECO:0000256" key="16">
    <source>
        <dbReference type="SAM" id="Coils"/>
    </source>
</evidence>
<proteinExistence type="inferred from homology"/>
<dbReference type="Pfam" id="PF03368">
    <property type="entry name" value="Dicer_dimer"/>
    <property type="match status" value="1"/>
</dbReference>
<evidence type="ECO:0000256" key="9">
    <source>
        <dbReference type="ARBA" id="ARBA00022806"/>
    </source>
</evidence>
<dbReference type="SMART" id="SM00487">
    <property type="entry name" value="DEXDc"/>
    <property type="match status" value="1"/>
</dbReference>
<dbReference type="CDD" id="cd18034">
    <property type="entry name" value="DEXHc_dicer"/>
    <property type="match status" value="1"/>
</dbReference>
<feature type="domain" description="Helicase C-terminal" evidence="21">
    <location>
        <begin position="408"/>
        <end position="571"/>
    </location>
</feature>
<dbReference type="SUPFAM" id="SSF52540">
    <property type="entry name" value="P-loop containing nucleoside triphosphate hydrolases"/>
    <property type="match status" value="1"/>
</dbReference>
<dbReference type="GO" id="GO:0031054">
    <property type="term" value="P:pre-miRNA processing"/>
    <property type="evidence" value="ECO:0007669"/>
    <property type="project" value="TreeGrafter"/>
</dbReference>
<keyword evidence="13" id="KW-0464">Manganese</keyword>
<evidence type="ECO:0000256" key="7">
    <source>
        <dbReference type="ARBA" id="ARBA00022759"/>
    </source>
</evidence>
<dbReference type="Gene3D" id="3.30.160.380">
    <property type="entry name" value="Dicer dimerisation domain"/>
    <property type="match status" value="1"/>
</dbReference>
<evidence type="ECO:0000256" key="8">
    <source>
        <dbReference type="ARBA" id="ARBA00022801"/>
    </source>
</evidence>
<evidence type="ECO:0000259" key="20">
    <source>
        <dbReference type="PROSITE" id="PS51192"/>
    </source>
</evidence>
<dbReference type="InterPro" id="IPR048512">
    <property type="entry name" value="Dicer_platform"/>
</dbReference>
<dbReference type="InterPro" id="IPR000999">
    <property type="entry name" value="RNase_III_dom"/>
</dbReference>
<comment type="cofactor">
    <cofactor evidence="1">
        <name>Mn(2+)</name>
        <dbReference type="ChEBI" id="CHEBI:29035"/>
    </cofactor>
</comment>
<keyword evidence="12" id="KW-0943">RNA-mediated gene silencing</keyword>
<accession>A0A8X6PNP5</accession>